<keyword evidence="3" id="KW-1185">Reference proteome</keyword>
<sequence length="166" mass="19018">MKTPVVSNQLEWKPAEKPAQRSDLLSMMNKEARSSSRAEKKRALNSLKKQPAQISMTDAIKSTSWCTRTKLVKIKPAQRTEQKSSVFKSRIGQNKKQRDLKTRRYAYYISEFKSICCVLLKAHCSFSKSRKACNAFKDKGRKVQIRHKTFQNGFVSNGYNSASGYI</sequence>
<dbReference type="EMBL" id="KV018446">
    <property type="protein sequence ID" value="KZV17277.1"/>
    <property type="molecule type" value="Genomic_DNA"/>
</dbReference>
<evidence type="ECO:0000313" key="3">
    <source>
        <dbReference type="Proteomes" id="UP000250235"/>
    </source>
</evidence>
<accession>A0A2Z7A6Y3</accession>
<evidence type="ECO:0000256" key="1">
    <source>
        <dbReference type="SAM" id="MobiDB-lite"/>
    </source>
</evidence>
<proteinExistence type="predicted"/>
<feature type="compositionally biased region" description="Polar residues" evidence="1">
    <location>
        <begin position="1"/>
        <end position="10"/>
    </location>
</feature>
<dbReference type="AlphaFoldDB" id="A0A2Z7A6Y3"/>
<evidence type="ECO:0000313" key="2">
    <source>
        <dbReference type="EMBL" id="KZV17277.1"/>
    </source>
</evidence>
<gene>
    <name evidence="2" type="ORF">F511_19298</name>
</gene>
<protein>
    <submittedName>
        <fullName evidence="2">Uncharacterized protein</fullName>
    </submittedName>
</protein>
<reference evidence="2 3" key="1">
    <citation type="journal article" date="2015" name="Proc. Natl. Acad. Sci. U.S.A.">
        <title>The resurrection genome of Boea hygrometrica: A blueprint for survival of dehydration.</title>
        <authorList>
            <person name="Xiao L."/>
            <person name="Yang G."/>
            <person name="Zhang L."/>
            <person name="Yang X."/>
            <person name="Zhao S."/>
            <person name="Ji Z."/>
            <person name="Zhou Q."/>
            <person name="Hu M."/>
            <person name="Wang Y."/>
            <person name="Chen M."/>
            <person name="Xu Y."/>
            <person name="Jin H."/>
            <person name="Xiao X."/>
            <person name="Hu G."/>
            <person name="Bao F."/>
            <person name="Hu Y."/>
            <person name="Wan P."/>
            <person name="Li L."/>
            <person name="Deng X."/>
            <person name="Kuang T."/>
            <person name="Xiang C."/>
            <person name="Zhu J.K."/>
            <person name="Oliver M.J."/>
            <person name="He Y."/>
        </authorList>
    </citation>
    <scope>NUCLEOTIDE SEQUENCE [LARGE SCALE GENOMIC DNA]</scope>
    <source>
        <strain evidence="3">cv. XS01</strain>
    </source>
</reference>
<name>A0A2Z7A6Y3_9LAMI</name>
<organism evidence="2 3">
    <name type="scientific">Dorcoceras hygrometricum</name>
    <dbReference type="NCBI Taxonomy" id="472368"/>
    <lineage>
        <taxon>Eukaryota</taxon>
        <taxon>Viridiplantae</taxon>
        <taxon>Streptophyta</taxon>
        <taxon>Embryophyta</taxon>
        <taxon>Tracheophyta</taxon>
        <taxon>Spermatophyta</taxon>
        <taxon>Magnoliopsida</taxon>
        <taxon>eudicotyledons</taxon>
        <taxon>Gunneridae</taxon>
        <taxon>Pentapetalae</taxon>
        <taxon>asterids</taxon>
        <taxon>lamiids</taxon>
        <taxon>Lamiales</taxon>
        <taxon>Gesneriaceae</taxon>
        <taxon>Didymocarpoideae</taxon>
        <taxon>Trichosporeae</taxon>
        <taxon>Loxocarpinae</taxon>
        <taxon>Dorcoceras</taxon>
    </lineage>
</organism>
<feature type="region of interest" description="Disordered" evidence="1">
    <location>
        <begin position="1"/>
        <end position="50"/>
    </location>
</feature>
<dbReference type="Proteomes" id="UP000250235">
    <property type="component" value="Unassembled WGS sequence"/>
</dbReference>
<feature type="compositionally biased region" description="Basic and acidic residues" evidence="1">
    <location>
        <begin position="30"/>
        <end position="42"/>
    </location>
</feature>